<name>A0A3L8S5U9_CHLGU</name>
<gene>
    <name evidence="2" type="ORF">DV515_00012032</name>
</gene>
<sequence length="99" mass="11602">MDRHREERRPERPCGSFSHHFRLHFRLWRLFPWGPRWRRRVSARGGGTAGTQRHSRHRDLRHPAGFGRVRGRTPERGGGQEQGERAARGGPEDPRFGMS</sequence>
<proteinExistence type="predicted"/>
<accession>A0A3L8S5U9</accession>
<dbReference type="EMBL" id="QUSF01000061">
    <property type="protein sequence ID" value="RLV97190.1"/>
    <property type="molecule type" value="Genomic_DNA"/>
</dbReference>
<keyword evidence="3" id="KW-1185">Reference proteome</keyword>
<evidence type="ECO:0000313" key="3">
    <source>
        <dbReference type="Proteomes" id="UP000276834"/>
    </source>
</evidence>
<feature type="compositionally biased region" description="Basic and acidic residues" evidence="1">
    <location>
        <begin position="82"/>
        <end position="99"/>
    </location>
</feature>
<dbReference type="Proteomes" id="UP000276834">
    <property type="component" value="Unassembled WGS sequence"/>
</dbReference>
<organism evidence="2 3">
    <name type="scientific">Chloebia gouldiae</name>
    <name type="common">Gouldian finch</name>
    <name type="synonym">Erythrura gouldiae</name>
    <dbReference type="NCBI Taxonomy" id="44316"/>
    <lineage>
        <taxon>Eukaryota</taxon>
        <taxon>Metazoa</taxon>
        <taxon>Chordata</taxon>
        <taxon>Craniata</taxon>
        <taxon>Vertebrata</taxon>
        <taxon>Euteleostomi</taxon>
        <taxon>Archelosauria</taxon>
        <taxon>Archosauria</taxon>
        <taxon>Dinosauria</taxon>
        <taxon>Saurischia</taxon>
        <taxon>Theropoda</taxon>
        <taxon>Coelurosauria</taxon>
        <taxon>Aves</taxon>
        <taxon>Neognathae</taxon>
        <taxon>Neoaves</taxon>
        <taxon>Telluraves</taxon>
        <taxon>Australaves</taxon>
        <taxon>Passeriformes</taxon>
        <taxon>Passeroidea</taxon>
        <taxon>Passeridae</taxon>
        <taxon>Chloebia</taxon>
    </lineage>
</organism>
<evidence type="ECO:0000313" key="2">
    <source>
        <dbReference type="EMBL" id="RLV97190.1"/>
    </source>
</evidence>
<comment type="caution">
    <text evidence="2">The sequence shown here is derived from an EMBL/GenBank/DDBJ whole genome shotgun (WGS) entry which is preliminary data.</text>
</comment>
<dbReference type="AlphaFoldDB" id="A0A3L8S5U9"/>
<evidence type="ECO:0000256" key="1">
    <source>
        <dbReference type="SAM" id="MobiDB-lite"/>
    </source>
</evidence>
<protein>
    <submittedName>
        <fullName evidence="2">Uncharacterized protein</fullName>
    </submittedName>
</protein>
<reference evidence="2 3" key="1">
    <citation type="journal article" date="2018" name="Proc. R. Soc. B">
        <title>A non-coding region near Follistatin controls head colour polymorphism in the Gouldian finch.</title>
        <authorList>
            <person name="Toomey M.B."/>
            <person name="Marques C.I."/>
            <person name="Andrade P."/>
            <person name="Araujo P.M."/>
            <person name="Sabatino S."/>
            <person name="Gazda M.A."/>
            <person name="Afonso S."/>
            <person name="Lopes R.J."/>
            <person name="Corbo J.C."/>
            <person name="Carneiro M."/>
        </authorList>
    </citation>
    <scope>NUCLEOTIDE SEQUENCE [LARGE SCALE GENOMIC DNA]</scope>
    <source>
        <strain evidence="2">Red01</strain>
        <tissue evidence="2">Muscle</tissue>
    </source>
</reference>
<feature type="region of interest" description="Disordered" evidence="1">
    <location>
        <begin position="40"/>
        <end position="99"/>
    </location>
</feature>